<feature type="transmembrane region" description="Helical" evidence="2">
    <location>
        <begin position="42"/>
        <end position="66"/>
    </location>
</feature>
<dbReference type="EMBL" id="CAXHTA020000017">
    <property type="protein sequence ID" value="CAL5227345.1"/>
    <property type="molecule type" value="Genomic_DNA"/>
</dbReference>
<reference evidence="4 5" key="1">
    <citation type="submission" date="2024-06" db="EMBL/GenBank/DDBJ databases">
        <authorList>
            <person name="Kraege A."/>
            <person name="Thomma B."/>
        </authorList>
    </citation>
    <scope>NUCLEOTIDE SEQUENCE [LARGE SCALE GENOMIC DNA]</scope>
</reference>
<accession>A0ABP1G509</accession>
<proteinExistence type="predicted"/>
<dbReference type="InterPro" id="IPR040463">
    <property type="entry name" value="BAP29/BAP31_N"/>
</dbReference>
<evidence type="ECO:0000256" key="1">
    <source>
        <dbReference type="SAM" id="MobiDB-lite"/>
    </source>
</evidence>
<feature type="compositionally biased region" description="Basic and acidic residues" evidence="1">
    <location>
        <begin position="165"/>
        <end position="175"/>
    </location>
</feature>
<dbReference type="Pfam" id="PF05529">
    <property type="entry name" value="Bap31"/>
    <property type="match status" value="1"/>
</dbReference>
<evidence type="ECO:0000256" key="2">
    <source>
        <dbReference type="SAM" id="Phobius"/>
    </source>
</evidence>
<feature type="region of interest" description="Disordered" evidence="1">
    <location>
        <begin position="134"/>
        <end position="175"/>
    </location>
</feature>
<feature type="domain" description="BAP29/BAP31 transmembrane" evidence="3">
    <location>
        <begin position="1"/>
        <end position="134"/>
    </location>
</feature>
<keyword evidence="5" id="KW-1185">Reference proteome</keyword>
<evidence type="ECO:0000259" key="3">
    <source>
        <dbReference type="Pfam" id="PF05529"/>
    </source>
</evidence>
<feature type="transmembrane region" description="Helical" evidence="2">
    <location>
        <begin position="103"/>
        <end position="123"/>
    </location>
</feature>
<sequence length="175" mass="19348">MSMWKIVVQICLPIPLVLLALLCVPAPRVFHRGVLRVVDQTLGISLINSIQLLHFMLVVTGAALLATMRSTHQLSETKLDASTMTPNVLSANLGKRWRAERNFWISFITFTLWCLLARFYTILKQKARVEDELATLKGRGPAKTGADAPTKPGPSVPVVPAVPLKKKDPLESKKV</sequence>
<name>A0ABP1G509_9CHLO</name>
<gene>
    <name evidence="4" type="primary">g10292</name>
    <name evidence="4" type="ORF">VP750_LOCUS9251</name>
</gene>
<dbReference type="Proteomes" id="UP001497392">
    <property type="component" value="Unassembled WGS sequence"/>
</dbReference>
<keyword evidence="2" id="KW-1133">Transmembrane helix</keyword>
<evidence type="ECO:0000313" key="4">
    <source>
        <dbReference type="EMBL" id="CAL5227345.1"/>
    </source>
</evidence>
<organism evidence="4 5">
    <name type="scientific">Coccomyxa viridis</name>
    <dbReference type="NCBI Taxonomy" id="1274662"/>
    <lineage>
        <taxon>Eukaryota</taxon>
        <taxon>Viridiplantae</taxon>
        <taxon>Chlorophyta</taxon>
        <taxon>core chlorophytes</taxon>
        <taxon>Trebouxiophyceae</taxon>
        <taxon>Trebouxiophyceae incertae sedis</taxon>
        <taxon>Coccomyxaceae</taxon>
        <taxon>Coccomyxa</taxon>
    </lineage>
</organism>
<protein>
    <submittedName>
        <fullName evidence="4">G10292 protein</fullName>
    </submittedName>
</protein>
<keyword evidence="2" id="KW-0472">Membrane</keyword>
<evidence type="ECO:0000313" key="5">
    <source>
        <dbReference type="Proteomes" id="UP001497392"/>
    </source>
</evidence>
<keyword evidence="2" id="KW-0812">Transmembrane</keyword>
<comment type="caution">
    <text evidence="4">The sequence shown here is derived from an EMBL/GenBank/DDBJ whole genome shotgun (WGS) entry which is preliminary data.</text>
</comment>